<comment type="function">
    <text evidence="9">Thiol-specific peroxidase that catalyzes the reduction of hydrogen peroxide and organic hydroperoxides to water and alcohols, respectively. Plays a role in cell protection against oxidative stress by detoxifying peroxides.</text>
</comment>
<dbReference type="VEuPathDB" id="FungiDB:CLCR_07467"/>
<sequence>MAGLKEGDQFPDNVVFSYASTLNLIHAFVYIPYTPESADITSCGIPQNYNASKEWADKKVVLFAVPGAFTPGCSVRHLPGYIQALQELKGKSVDIVAVLAYNDAFVMSAWGKANGIKDEILFLSDPETKFSKSIGWTLGERTARYAIVIDHGKIVYAEKEPGRDVTVSLALFGSFLGSNTRRLGLQRWECDLCAGNFLVWR</sequence>
<dbReference type="GO" id="GO:0005777">
    <property type="term" value="C:peroxisome"/>
    <property type="evidence" value="ECO:0007669"/>
    <property type="project" value="TreeGrafter"/>
</dbReference>
<evidence type="ECO:0000256" key="2">
    <source>
        <dbReference type="ARBA" id="ARBA00022559"/>
    </source>
</evidence>
<dbReference type="EMBL" id="LGRB01000010">
    <property type="protein sequence ID" value="OCT50416.1"/>
    <property type="molecule type" value="Genomic_DNA"/>
</dbReference>
<dbReference type="GO" id="GO:0005739">
    <property type="term" value="C:mitochondrion"/>
    <property type="evidence" value="ECO:0007669"/>
    <property type="project" value="TreeGrafter"/>
</dbReference>
<evidence type="ECO:0000256" key="1">
    <source>
        <dbReference type="ARBA" id="ARBA00010505"/>
    </source>
</evidence>
<evidence type="ECO:0000259" key="10">
    <source>
        <dbReference type="PROSITE" id="PS51352"/>
    </source>
</evidence>
<dbReference type="FunFam" id="3.40.30.10:FF:000020">
    <property type="entry name" value="Peroxiredoxin"/>
    <property type="match status" value="1"/>
</dbReference>
<dbReference type="InterPro" id="IPR036249">
    <property type="entry name" value="Thioredoxin-like_sf"/>
</dbReference>
<dbReference type="STRING" id="86049.A0A1C1CPI8"/>
<dbReference type="OrthoDB" id="195498at2759"/>
<organism evidence="11 12">
    <name type="scientific">Cladophialophora carrionii</name>
    <dbReference type="NCBI Taxonomy" id="86049"/>
    <lineage>
        <taxon>Eukaryota</taxon>
        <taxon>Fungi</taxon>
        <taxon>Dikarya</taxon>
        <taxon>Ascomycota</taxon>
        <taxon>Pezizomycotina</taxon>
        <taxon>Eurotiomycetes</taxon>
        <taxon>Chaetothyriomycetidae</taxon>
        <taxon>Chaetothyriales</taxon>
        <taxon>Herpotrichiellaceae</taxon>
        <taxon>Cladophialophora</taxon>
    </lineage>
</organism>
<protein>
    <recommendedName>
        <fullName evidence="6">Thioredoxin peroxidase</fullName>
    </recommendedName>
    <alternativeName>
        <fullName evidence="7">Thioredoxin-dependent peroxiredoxin</fullName>
    </alternativeName>
</protein>
<evidence type="ECO:0000256" key="5">
    <source>
        <dbReference type="ARBA" id="ARBA00023284"/>
    </source>
</evidence>
<dbReference type="CDD" id="cd03013">
    <property type="entry name" value="PRX5_like"/>
    <property type="match status" value="1"/>
</dbReference>
<dbReference type="GO" id="GO:0034599">
    <property type="term" value="P:cellular response to oxidative stress"/>
    <property type="evidence" value="ECO:0007669"/>
    <property type="project" value="EnsemblFungi"/>
</dbReference>
<dbReference type="Pfam" id="PF08534">
    <property type="entry name" value="Redoxin"/>
    <property type="match status" value="1"/>
</dbReference>
<evidence type="ECO:0000256" key="7">
    <source>
        <dbReference type="ARBA" id="ARBA00079296"/>
    </source>
</evidence>
<dbReference type="PANTHER" id="PTHR10430:SF16">
    <property type="entry name" value="PEROXIREDOXIN-5, MITOCHONDRIAL"/>
    <property type="match status" value="1"/>
</dbReference>
<dbReference type="PROSITE" id="PS51352">
    <property type="entry name" value="THIOREDOXIN_2"/>
    <property type="match status" value="1"/>
</dbReference>
<dbReference type="InterPro" id="IPR013740">
    <property type="entry name" value="Redoxin"/>
</dbReference>
<dbReference type="InterPro" id="IPR037944">
    <property type="entry name" value="PRX5-like"/>
</dbReference>
<proteinExistence type="inferred from homology"/>
<dbReference type="AlphaFoldDB" id="A0A1C1CPI8"/>
<comment type="similarity">
    <text evidence="1 9">Belongs to the peroxiredoxin family. Prx5 subfamily.</text>
</comment>
<comment type="caution">
    <text evidence="11">The sequence shown here is derived from an EMBL/GenBank/DDBJ whole genome shotgun (WGS) entry which is preliminary data.</text>
</comment>
<name>A0A1C1CPI8_9EURO</name>
<reference evidence="12" key="1">
    <citation type="submission" date="2015-07" db="EMBL/GenBank/DDBJ databases">
        <authorList>
            <person name="Teixeira M.M."/>
            <person name="Souza R.C."/>
            <person name="Almeida L.G."/>
            <person name="Vicente V.A."/>
            <person name="de Hoog S."/>
            <person name="Bocca A.L."/>
            <person name="de Almeida S.R."/>
            <person name="Vasconcelos A.T."/>
            <person name="Felipe M.S."/>
        </authorList>
    </citation>
    <scope>NUCLEOTIDE SEQUENCE [LARGE SCALE GENOMIC DNA]</scope>
    <source>
        <strain evidence="12">KSF</strain>
    </source>
</reference>
<evidence type="ECO:0000313" key="11">
    <source>
        <dbReference type="EMBL" id="OCT50416.1"/>
    </source>
</evidence>
<dbReference type="GO" id="GO:0045454">
    <property type="term" value="P:cell redox homeostasis"/>
    <property type="evidence" value="ECO:0007669"/>
    <property type="project" value="EnsemblFungi"/>
</dbReference>
<evidence type="ECO:0000256" key="9">
    <source>
        <dbReference type="RuleBase" id="RU366011"/>
    </source>
</evidence>
<keyword evidence="3 9" id="KW-0049">Antioxidant</keyword>
<accession>A0A1C1CPI8</accession>
<feature type="domain" description="Thioredoxin" evidence="10">
    <location>
        <begin position="4"/>
        <end position="177"/>
    </location>
</feature>
<dbReference type="InterPro" id="IPR013766">
    <property type="entry name" value="Thioredoxin_domain"/>
</dbReference>
<dbReference type="Gene3D" id="3.40.30.10">
    <property type="entry name" value="Glutaredoxin"/>
    <property type="match status" value="1"/>
</dbReference>
<evidence type="ECO:0000313" key="12">
    <source>
        <dbReference type="Proteomes" id="UP000094526"/>
    </source>
</evidence>
<keyword evidence="5 9" id="KW-0676">Redox-active center</keyword>
<dbReference type="VEuPathDB" id="FungiDB:G647_05585"/>
<evidence type="ECO:0000256" key="4">
    <source>
        <dbReference type="ARBA" id="ARBA00023002"/>
    </source>
</evidence>
<dbReference type="GO" id="GO:0042744">
    <property type="term" value="P:hydrogen peroxide catabolic process"/>
    <property type="evidence" value="ECO:0007669"/>
    <property type="project" value="TreeGrafter"/>
</dbReference>
<dbReference type="Proteomes" id="UP000094526">
    <property type="component" value="Unassembled WGS sequence"/>
</dbReference>
<dbReference type="GO" id="GO:0008379">
    <property type="term" value="F:thioredoxin peroxidase activity"/>
    <property type="evidence" value="ECO:0007669"/>
    <property type="project" value="EnsemblFungi"/>
</dbReference>
<dbReference type="SUPFAM" id="SSF52833">
    <property type="entry name" value="Thioredoxin-like"/>
    <property type="match status" value="1"/>
</dbReference>
<evidence type="ECO:0000256" key="3">
    <source>
        <dbReference type="ARBA" id="ARBA00022862"/>
    </source>
</evidence>
<evidence type="ECO:0000256" key="6">
    <source>
        <dbReference type="ARBA" id="ARBA00032824"/>
    </source>
</evidence>
<dbReference type="GO" id="GO:0010038">
    <property type="term" value="P:response to metal ion"/>
    <property type="evidence" value="ECO:0007669"/>
    <property type="project" value="EnsemblFungi"/>
</dbReference>
<keyword evidence="12" id="KW-1185">Reference proteome</keyword>
<gene>
    <name evidence="11" type="ORF">CLCR_07467</name>
</gene>
<keyword evidence="4 9" id="KW-0560">Oxidoreductase</keyword>
<keyword evidence="2 9" id="KW-0575">Peroxidase</keyword>
<feature type="active site" description="Cysteine sulfenic acid (-SOH) intermediate" evidence="8">
    <location>
        <position position="73"/>
    </location>
</feature>
<dbReference type="PANTHER" id="PTHR10430">
    <property type="entry name" value="PEROXIREDOXIN"/>
    <property type="match status" value="1"/>
</dbReference>
<evidence type="ECO:0000256" key="8">
    <source>
        <dbReference type="PIRSR" id="PIRSR637944-1"/>
    </source>
</evidence>